<evidence type="ECO:0000313" key="4">
    <source>
        <dbReference type="Proteomes" id="UP000694871"/>
    </source>
</evidence>
<name>A0ABM1LB97_GEKJA</name>
<gene>
    <name evidence="5" type="primary">LOC107124310</name>
</gene>
<keyword evidence="4" id="KW-1185">Reference proteome</keyword>
<evidence type="ECO:0000313" key="5">
    <source>
        <dbReference type="RefSeq" id="XP_015283234.1"/>
    </source>
</evidence>
<dbReference type="Gene3D" id="1.25.40.20">
    <property type="entry name" value="Ankyrin repeat-containing domain"/>
    <property type="match status" value="1"/>
</dbReference>
<organism evidence="4 5">
    <name type="scientific">Gekko japonicus</name>
    <name type="common">Schlegel's Japanese gecko</name>
    <dbReference type="NCBI Taxonomy" id="146911"/>
    <lineage>
        <taxon>Eukaryota</taxon>
        <taxon>Metazoa</taxon>
        <taxon>Chordata</taxon>
        <taxon>Craniata</taxon>
        <taxon>Vertebrata</taxon>
        <taxon>Euteleostomi</taxon>
        <taxon>Lepidosauria</taxon>
        <taxon>Squamata</taxon>
        <taxon>Bifurcata</taxon>
        <taxon>Gekkota</taxon>
        <taxon>Gekkonidae</taxon>
        <taxon>Gekkoninae</taxon>
        <taxon>Gekko</taxon>
    </lineage>
</organism>
<sequence>MEPAGSNRGTDQLATAAALGDLEAVRRLLDAGADPNAVNSFGSALSPVMMMGSPSVAELLLQRGADPNRPDPCTGSLPAHDAAREGFLDTLQVLRQGGARLDLKDRWGRLPLDLATGNVHSHVVSYSAEAENAP</sequence>
<dbReference type="RefSeq" id="XP_015283234.1">
    <property type="nucleotide sequence ID" value="XM_015427748.1"/>
</dbReference>
<dbReference type="InterPro" id="IPR050776">
    <property type="entry name" value="Ank_Repeat/CDKN_Inhibitor"/>
</dbReference>
<dbReference type="SMART" id="SM00248">
    <property type="entry name" value="ANK"/>
    <property type="match status" value="3"/>
</dbReference>
<feature type="repeat" description="ANK" evidence="3">
    <location>
        <begin position="8"/>
        <end position="40"/>
    </location>
</feature>
<accession>A0ABM1LB97</accession>
<keyword evidence="2 3" id="KW-0040">ANK repeat</keyword>
<feature type="repeat" description="ANK" evidence="3">
    <location>
        <begin position="74"/>
        <end position="106"/>
    </location>
</feature>
<protein>
    <submittedName>
        <fullName evidence="5">Cyclin-dependent kinase 4 inhibitor B-like</fullName>
    </submittedName>
</protein>
<dbReference type="InterPro" id="IPR002110">
    <property type="entry name" value="Ankyrin_rpt"/>
</dbReference>
<dbReference type="SUPFAM" id="SSF48403">
    <property type="entry name" value="Ankyrin repeat"/>
    <property type="match status" value="1"/>
</dbReference>
<dbReference type="PANTHER" id="PTHR24201:SF8">
    <property type="entry name" value="CYCLIN-DEPENDENT KINASE 4 INHIBITOR B"/>
    <property type="match status" value="1"/>
</dbReference>
<proteinExistence type="predicted"/>
<dbReference type="Proteomes" id="UP000694871">
    <property type="component" value="Unplaced"/>
</dbReference>
<dbReference type="InterPro" id="IPR036770">
    <property type="entry name" value="Ankyrin_rpt-contain_sf"/>
</dbReference>
<dbReference type="Pfam" id="PF12796">
    <property type="entry name" value="Ank_2"/>
    <property type="match status" value="1"/>
</dbReference>
<evidence type="ECO:0000256" key="1">
    <source>
        <dbReference type="ARBA" id="ARBA00022737"/>
    </source>
</evidence>
<dbReference type="GeneID" id="107124310"/>
<dbReference type="PANTHER" id="PTHR24201">
    <property type="entry name" value="ANK_REP_REGION DOMAIN-CONTAINING PROTEIN"/>
    <property type="match status" value="1"/>
</dbReference>
<evidence type="ECO:0000256" key="3">
    <source>
        <dbReference type="PROSITE-ProRule" id="PRU00023"/>
    </source>
</evidence>
<dbReference type="PROSITE" id="PS50088">
    <property type="entry name" value="ANK_REPEAT"/>
    <property type="match status" value="2"/>
</dbReference>
<reference evidence="5" key="1">
    <citation type="submission" date="2025-08" db="UniProtKB">
        <authorList>
            <consortium name="RefSeq"/>
        </authorList>
    </citation>
    <scope>IDENTIFICATION</scope>
</reference>
<dbReference type="PROSITE" id="PS50297">
    <property type="entry name" value="ANK_REP_REGION"/>
    <property type="match status" value="2"/>
</dbReference>
<evidence type="ECO:0000256" key="2">
    <source>
        <dbReference type="ARBA" id="ARBA00023043"/>
    </source>
</evidence>
<keyword evidence="1" id="KW-0677">Repeat</keyword>